<dbReference type="Gene3D" id="3.40.850.10">
    <property type="entry name" value="Kinesin motor domain"/>
    <property type="match status" value="1"/>
</dbReference>
<dbReference type="InterPro" id="IPR001752">
    <property type="entry name" value="Kinesin_motor_dom"/>
</dbReference>
<keyword evidence="6" id="KW-0206">Cytoskeleton</keyword>
<accession>A0AA35TPD9</accession>
<dbReference type="EMBL" id="CASHTH010003883">
    <property type="protein sequence ID" value="CAI8050692.1"/>
    <property type="molecule type" value="Genomic_DNA"/>
</dbReference>
<dbReference type="PROSITE" id="PS50067">
    <property type="entry name" value="KINESIN_MOTOR_2"/>
    <property type="match status" value="1"/>
</dbReference>
<evidence type="ECO:0000313" key="10">
    <source>
        <dbReference type="EMBL" id="CAI8050692.1"/>
    </source>
</evidence>
<dbReference type="PANTHER" id="PTHR47970">
    <property type="entry name" value="KINESIN-LIKE PROTEIN KIF11"/>
    <property type="match status" value="1"/>
</dbReference>
<keyword evidence="2" id="KW-0963">Cytoplasm</keyword>
<dbReference type="GO" id="GO:0005524">
    <property type="term" value="F:ATP binding"/>
    <property type="evidence" value="ECO:0007669"/>
    <property type="project" value="UniProtKB-UniRule"/>
</dbReference>
<evidence type="ECO:0000259" key="9">
    <source>
        <dbReference type="PROSITE" id="PS50067"/>
    </source>
</evidence>
<feature type="region of interest" description="Disordered" evidence="8">
    <location>
        <begin position="697"/>
        <end position="745"/>
    </location>
</feature>
<dbReference type="InterPro" id="IPR047149">
    <property type="entry name" value="KIF11-like"/>
</dbReference>
<evidence type="ECO:0000256" key="8">
    <source>
        <dbReference type="SAM" id="MobiDB-lite"/>
    </source>
</evidence>
<reference evidence="10" key="1">
    <citation type="submission" date="2023-03" db="EMBL/GenBank/DDBJ databases">
        <authorList>
            <person name="Steffen K."/>
            <person name="Cardenas P."/>
        </authorList>
    </citation>
    <scope>NUCLEOTIDE SEQUENCE</scope>
</reference>
<evidence type="ECO:0000256" key="3">
    <source>
        <dbReference type="ARBA" id="ARBA00022741"/>
    </source>
</evidence>
<evidence type="ECO:0000256" key="2">
    <source>
        <dbReference type="ARBA" id="ARBA00022490"/>
    </source>
</evidence>
<feature type="domain" description="Kinesin motor" evidence="9">
    <location>
        <begin position="21"/>
        <end position="361"/>
    </location>
</feature>
<dbReference type="AlphaFoldDB" id="A0AA35TPD9"/>
<evidence type="ECO:0000256" key="1">
    <source>
        <dbReference type="ARBA" id="ARBA00004245"/>
    </source>
</evidence>
<dbReference type="GO" id="GO:0072686">
    <property type="term" value="C:mitotic spindle"/>
    <property type="evidence" value="ECO:0007669"/>
    <property type="project" value="TreeGrafter"/>
</dbReference>
<dbReference type="Pfam" id="PF00225">
    <property type="entry name" value="Kinesin"/>
    <property type="match status" value="1"/>
</dbReference>
<dbReference type="PANTHER" id="PTHR47970:SF12">
    <property type="entry name" value="KINESIN FAMILY MEMBER 11"/>
    <property type="match status" value="1"/>
</dbReference>
<feature type="binding site" evidence="7">
    <location>
        <begin position="107"/>
        <end position="114"/>
    </location>
    <ligand>
        <name>ATP</name>
        <dbReference type="ChEBI" id="CHEBI:30616"/>
    </ligand>
</feature>
<dbReference type="Proteomes" id="UP001174909">
    <property type="component" value="Unassembled WGS sequence"/>
</dbReference>
<keyword evidence="3 7" id="KW-0547">Nucleotide-binding</keyword>
<evidence type="ECO:0000256" key="4">
    <source>
        <dbReference type="ARBA" id="ARBA00022840"/>
    </source>
</evidence>
<feature type="region of interest" description="Disordered" evidence="8">
    <location>
        <begin position="275"/>
        <end position="328"/>
    </location>
</feature>
<evidence type="ECO:0000256" key="5">
    <source>
        <dbReference type="ARBA" id="ARBA00023175"/>
    </source>
</evidence>
<dbReference type="PRINTS" id="PR00380">
    <property type="entry name" value="KINESINHEAVY"/>
</dbReference>
<feature type="compositionally biased region" description="Basic and acidic residues" evidence="8">
    <location>
        <begin position="285"/>
        <end position="301"/>
    </location>
</feature>
<evidence type="ECO:0000313" key="11">
    <source>
        <dbReference type="Proteomes" id="UP001174909"/>
    </source>
</evidence>
<dbReference type="GO" id="GO:0008017">
    <property type="term" value="F:microtubule binding"/>
    <property type="evidence" value="ECO:0007669"/>
    <property type="project" value="InterPro"/>
</dbReference>
<dbReference type="GO" id="GO:0005876">
    <property type="term" value="C:spindle microtubule"/>
    <property type="evidence" value="ECO:0007669"/>
    <property type="project" value="TreeGrafter"/>
</dbReference>
<keyword evidence="11" id="KW-1185">Reference proteome</keyword>
<comment type="subcellular location">
    <subcellularLocation>
        <location evidence="1">Cytoplasm</location>
        <location evidence="1">Cytoskeleton</location>
    </subcellularLocation>
</comment>
<organism evidence="10 11">
    <name type="scientific">Geodia barretti</name>
    <name type="common">Barrett's horny sponge</name>
    <dbReference type="NCBI Taxonomy" id="519541"/>
    <lineage>
        <taxon>Eukaryota</taxon>
        <taxon>Metazoa</taxon>
        <taxon>Porifera</taxon>
        <taxon>Demospongiae</taxon>
        <taxon>Heteroscleromorpha</taxon>
        <taxon>Tetractinellida</taxon>
        <taxon>Astrophorina</taxon>
        <taxon>Geodiidae</taxon>
        <taxon>Geodia</taxon>
    </lineage>
</organism>
<dbReference type="GO" id="GO:0007018">
    <property type="term" value="P:microtubule-based movement"/>
    <property type="evidence" value="ECO:0007669"/>
    <property type="project" value="InterPro"/>
</dbReference>
<evidence type="ECO:0000256" key="7">
    <source>
        <dbReference type="PROSITE-ProRule" id="PRU00283"/>
    </source>
</evidence>
<dbReference type="GO" id="GO:0051231">
    <property type="term" value="P:spindle elongation"/>
    <property type="evidence" value="ECO:0007669"/>
    <property type="project" value="TreeGrafter"/>
</dbReference>
<dbReference type="InterPro" id="IPR036961">
    <property type="entry name" value="Kinesin_motor_dom_sf"/>
</dbReference>
<comment type="caution">
    <text evidence="10">The sequence shown here is derived from an EMBL/GenBank/DDBJ whole genome shotgun (WGS) entry which is preliminary data.</text>
</comment>
<protein>
    <submittedName>
        <fullName evidence="10">Kinesin-like protein KIF11-B</fullName>
    </submittedName>
</protein>
<proteinExistence type="inferred from homology"/>
<dbReference type="SMART" id="SM00129">
    <property type="entry name" value="KISc"/>
    <property type="match status" value="1"/>
</dbReference>
<evidence type="ECO:0000256" key="6">
    <source>
        <dbReference type="ARBA" id="ARBA00023212"/>
    </source>
</evidence>
<dbReference type="InterPro" id="IPR027417">
    <property type="entry name" value="P-loop_NTPase"/>
</dbReference>
<dbReference type="SUPFAM" id="SSF52540">
    <property type="entry name" value="P-loop containing nucleoside triphosphate hydrolases"/>
    <property type="match status" value="1"/>
</dbReference>
<dbReference type="GO" id="GO:0008574">
    <property type="term" value="F:plus-end-directed microtubule motor activity"/>
    <property type="evidence" value="ECO:0007669"/>
    <property type="project" value="TreeGrafter"/>
</dbReference>
<keyword evidence="5 7" id="KW-0505">Motor protein</keyword>
<dbReference type="GO" id="GO:0090307">
    <property type="term" value="P:mitotic spindle assembly"/>
    <property type="evidence" value="ECO:0007669"/>
    <property type="project" value="TreeGrafter"/>
</dbReference>
<name>A0AA35TPD9_GEOBA</name>
<comment type="similarity">
    <text evidence="7">Belongs to the TRAFAC class myosin-kinesin ATPase superfamily. Kinesin family.</text>
</comment>
<feature type="region of interest" description="Disordered" evidence="8">
    <location>
        <begin position="559"/>
        <end position="586"/>
    </location>
</feature>
<feature type="region of interest" description="Disordered" evidence="8">
    <location>
        <begin position="473"/>
        <end position="492"/>
    </location>
</feature>
<gene>
    <name evidence="10" type="ORF">GBAR_LOCUS27809</name>
</gene>
<keyword evidence="4 7" id="KW-0067">ATP-binding</keyword>
<sequence>MEFARAAGKARKPQSAPQEKNIQVVVRCRPRNYNEKKSGSQSVVQCNSRKGELQVKQEVGDKTTTKTFTFDKVYGPDSRQIDVYRGVVEPLIEEVLMGYNCTVFAYGQTGTGKTFTMEGERSADGSLSWEEDPLAGVIPRSLHELFQKIEAQHVSEFSIRVSFLELYNEELFDLLSQVDETGTKLRIFEDSARKGSVVIHGLDEIQVHSKDEVYSILELGRARRQTAATLLNAQSSRSHSVFSVTVHIKENSIEGEELLKTGKLNLVDRCVGVRTSVGRGSSGQEGKRGRADQPELADSRSSHHFPRGESSPCPLSQVDEDPQGLAGGRTKTSIIATVSPAVCNIEETLSTLDYAHRARTSPTDLRSTRDSPKKALINEWWRVPLEMGTRLHSKLDYDDYSRENQHCRSPNLQSTIEAESCEEMRAESTGIQSALRPSSARTCHREELQSHVTLVSQFVCEQNTKITELSARSAARELPSASTDERPSGVISATVKAEECPLRGELRMQRAAQSQHTHTDCFNKGVVRSGQWASGRGRQHRDHDLHDIICSGLLTPLSKRSEGEQEGSLYTGPERPLESGTATFNRDKNKESYVTTLQDIGATSMALLLPTSSRLRLTWTGSCAKVVESVSSFQSSLVSLARDGACECSALPVDEDTATLSSAGSDVLPTLRTPVWHAPQRRLTLCLSGDGCTDTTEEGTFVYPRDLARTRPDPELSETSPPQSPHSPPESVCEEEEERKYDGVV</sequence>
<feature type="region of interest" description="Disordered" evidence="8">
    <location>
        <begin position="1"/>
        <end position="22"/>
    </location>
</feature>